<proteinExistence type="predicted"/>
<evidence type="ECO:0000313" key="4">
    <source>
        <dbReference type="EMBL" id="ADD67387.1"/>
    </source>
</evidence>
<organism evidence="4 5">
    <name type="scientific">Denitrovibrio acetiphilus (strain DSM 12809 / NBRC 114555 / N2460)</name>
    <dbReference type="NCBI Taxonomy" id="522772"/>
    <lineage>
        <taxon>Bacteria</taxon>
        <taxon>Pseudomonadati</taxon>
        <taxon>Deferribacterota</taxon>
        <taxon>Deferribacteres</taxon>
        <taxon>Deferribacterales</taxon>
        <taxon>Geovibrionaceae</taxon>
        <taxon>Denitrovibrio</taxon>
    </lineage>
</organism>
<dbReference type="STRING" id="522772.Dacet_0591"/>
<dbReference type="SUPFAM" id="SSF57184">
    <property type="entry name" value="Growth factor receptor domain"/>
    <property type="match status" value="1"/>
</dbReference>
<dbReference type="InterPro" id="IPR006150">
    <property type="entry name" value="Cys_repeat_1"/>
</dbReference>
<dbReference type="EMBL" id="CP001968">
    <property type="protein sequence ID" value="ADD67387.1"/>
    <property type="molecule type" value="Genomic_DNA"/>
</dbReference>
<dbReference type="RefSeq" id="WP_013009931.1">
    <property type="nucleotide sequence ID" value="NC_013943.1"/>
</dbReference>
<evidence type="ECO:0000313" key="5">
    <source>
        <dbReference type="Proteomes" id="UP000002012"/>
    </source>
</evidence>
<reference evidence="4 5" key="1">
    <citation type="journal article" date="2010" name="Stand. Genomic Sci.">
        <title>Complete genome sequence of Denitrovibrio acetiphilus type strain (N2460).</title>
        <authorList>
            <person name="Kiss H."/>
            <person name="Lang E."/>
            <person name="Lapidus A."/>
            <person name="Copeland A."/>
            <person name="Nolan M."/>
            <person name="Glavina Del Rio T."/>
            <person name="Chen F."/>
            <person name="Lucas S."/>
            <person name="Tice H."/>
            <person name="Cheng J.F."/>
            <person name="Han C."/>
            <person name="Goodwin L."/>
            <person name="Pitluck S."/>
            <person name="Liolios K."/>
            <person name="Pati A."/>
            <person name="Ivanova N."/>
            <person name="Mavromatis K."/>
            <person name="Chen A."/>
            <person name="Palaniappan K."/>
            <person name="Land M."/>
            <person name="Hauser L."/>
            <person name="Chang Y.J."/>
            <person name="Jeffries C.D."/>
            <person name="Detter J.C."/>
            <person name="Brettin T."/>
            <person name="Spring S."/>
            <person name="Rohde M."/>
            <person name="Goker M."/>
            <person name="Woyke T."/>
            <person name="Bristow J."/>
            <person name="Eisen J.A."/>
            <person name="Markowitz V."/>
            <person name="Hugenholtz P."/>
            <person name="Kyrpides N.C."/>
            <person name="Klenk H.P."/>
        </authorList>
    </citation>
    <scope>NUCLEOTIDE SEQUENCE [LARGE SCALE GENOMIC DNA]</scope>
    <source>
        <strain evidence="5">DSM 12809 / NBRC 114555 / N2460</strain>
    </source>
</reference>
<name>D4H476_DENA2</name>
<dbReference type="InterPro" id="IPR016186">
    <property type="entry name" value="C-type_lectin-like/link_sf"/>
</dbReference>
<dbReference type="InParanoid" id="D4H476"/>
<keyword evidence="2" id="KW-0732">Signal</keyword>
<evidence type="ECO:0000256" key="2">
    <source>
        <dbReference type="SAM" id="SignalP"/>
    </source>
</evidence>
<dbReference type="AlphaFoldDB" id="D4H476"/>
<feature type="signal peptide" evidence="2">
    <location>
        <begin position="1"/>
        <end position="18"/>
    </location>
</feature>
<dbReference type="Proteomes" id="UP000002012">
    <property type="component" value="Chromosome"/>
</dbReference>
<evidence type="ECO:0000256" key="1">
    <source>
        <dbReference type="SAM" id="MobiDB-lite"/>
    </source>
</evidence>
<protein>
    <submittedName>
        <fullName evidence="4">Proteinase inhibitor I2 Kunitz metazoa</fullName>
    </submittedName>
</protein>
<keyword evidence="5" id="KW-1185">Reference proteome</keyword>
<gene>
    <name evidence="4" type="ordered locus">Dacet_0591</name>
</gene>
<dbReference type="InterPro" id="IPR009030">
    <property type="entry name" value="Growth_fac_rcpt_cys_sf"/>
</dbReference>
<dbReference type="SUPFAM" id="SSF56436">
    <property type="entry name" value="C-type lectin-like"/>
    <property type="match status" value="1"/>
</dbReference>
<feature type="chain" id="PRO_5003057761" evidence="2">
    <location>
        <begin position="19"/>
        <end position="1101"/>
    </location>
</feature>
<dbReference type="OrthoDB" id="5297981at2"/>
<dbReference type="SMART" id="SM00289">
    <property type="entry name" value="WR1"/>
    <property type="match status" value="4"/>
</dbReference>
<dbReference type="PROSITE" id="PS50041">
    <property type="entry name" value="C_TYPE_LECTIN_2"/>
    <property type="match status" value="1"/>
</dbReference>
<evidence type="ECO:0000259" key="3">
    <source>
        <dbReference type="PROSITE" id="PS50041"/>
    </source>
</evidence>
<feature type="domain" description="C-type lectin" evidence="3">
    <location>
        <begin position="88"/>
        <end position="178"/>
    </location>
</feature>
<sequence precursor="true">MKNLICLIFIIISGVANAAYYCGTNDLQFESLTACSSNCDDTCTELSYSAGTGTCPADYSSFVYDRQTGLTYGVSVNQNIWSANQQFIADNQHKAEIANVLAGLSGKSVWLGLYDRNMSTSYGTVNKSNYVWIDGSMLTYDNFADGQPDNRIDGSDIGTVTIYGEHWAYVDTDGKWYDDGQHTSYGEDYQPRHNSIGQFSGMLGCVAGLPVNEQTNPNEIINTYCSENTNNCMLCIAGNNVSQCLAAGSGGYICPNDMVLCDSVYNDPLCPDGGILNDLTDMCQKEPIVTCENGFTYDFASDRCYDPPDCPNGGVLNPQTDRCEVVITDGSCPVGYTYDSLNNSCVKTPECTAGTYVQANDRCEFSVTYTCPTGYVYNSSTGKCEDAPDCPTGFTYSTTSNKCLKTATKSCPTGYTLSNGQCIASPTCPSGTTFNTSTNRCEASSSYICSINSSSYSSLSSCENACSGGETEPTLETTSTNQIQFAGSEYVRLNFSSIYISNFFSNWLPLSGVHSEILDQTYQSFFGGSGRIKAALYTDNYKIKIDYEIRTYDQYGAEIGGYYQNSGWIDLLKPRIVGMFACNNDTMYKTYSSSNSWGYYKCDKYDGNYYYNGTQFFGYCGEGTALNPYAISCGAVRHASQKDGWIARSDVYPNPNAALSCPDGYILSGTTCIQNGSCSTGSCPSGTISSGSLCIANPTCPNGGTFNSTTDKCVIPLDNSCPAGSTYDAALGKCVADPSCSSSGILNTATDKCTLTVSKSCPSGYTQDGNICYSAPVCSSGIYNSTLNECTLSASTLCPSGYTFNPAEDRCEQNIACPSGTVYSTQLNSCVYEPEHDCGNSYSYSPINRKCEAVPICTDSIYNPEMNKCHSGSCPYSGNECINLSTITGSPDYKCSPHQCLDPSDPSYLDTSEDTQEGANDKLNDGDKDDSGQCLDQIYIFNGGDRRCRKPGTQTGFSDCCKKDETWFGLGECSPGEQALSTLRDWGELDGQCHYVGEYCAEKWGICPACVCVQKKKTYCCFGSPLGRIVAEQGRSQLGFNFGTAKSPNCRGFNPEEFQKLDFSKIDFSEWLDTYVKPEMMPNVEGTIINTFENIQIPEIK</sequence>
<dbReference type="eggNOG" id="ENOG502Z9Z1">
    <property type="taxonomic scope" value="Bacteria"/>
</dbReference>
<dbReference type="Gene3D" id="3.10.100.10">
    <property type="entry name" value="Mannose-Binding Protein A, subunit A"/>
    <property type="match status" value="1"/>
</dbReference>
<dbReference type="InterPro" id="IPR016187">
    <property type="entry name" value="CTDL_fold"/>
</dbReference>
<feature type="compositionally biased region" description="Basic and acidic residues" evidence="1">
    <location>
        <begin position="919"/>
        <end position="930"/>
    </location>
</feature>
<feature type="region of interest" description="Disordered" evidence="1">
    <location>
        <begin position="906"/>
        <end position="930"/>
    </location>
</feature>
<dbReference type="Pfam" id="PF06986">
    <property type="entry name" value="F_T4SS_TraN"/>
    <property type="match status" value="1"/>
</dbReference>
<dbReference type="InterPro" id="IPR001304">
    <property type="entry name" value="C-type_lectin-like"/>
</dbReference>
<accession>D4H476</accession>
<dbReference type="PaxDb" id="522772-Dacet_0591"/>
<dbReference type="InterPro" id="IPR014121">
    <property type="entry name" value="TraN_Ftype"/>
</dbReference>
<dbReference type="KEGG" id="dap:Dacet_0591"/>
<dbReference type="HOGENOM" id="CLU_283099_0_0_0"/>